<proteinExistence type="inferred from homology"/>
<dbReference type="GO" id="GO:0035925">
    <property type="term" value="F:mRNA 3'-UTR AU-rich region binding"/>
    <property type="evidence" value="ECO:0007669"/>
    <property type="project" value="TreeGrafter"/>
</dbReference>
<protein>
    <recommendedName>
        <fullName evidence="6">Ribosomal RNA-processing protein 42</fullName>
    </recommendedName>
</protein>
<dbReference type="InterPro" id="IPR020568">
    <property type="entry name" value="Ribosomal_Su5_D2-typ_SF"/>
</dbReference>
<dbReference type="GeneID" id="7826882"/>
<evidence type="ECO:0000256" key="2">
    <source>
        <dbReference type="ARBA" id="ARBA00004604"/>
    </source>
</evidence>
<dbReference type="InterPro" id="IPR027408">
    <property type="entry name" value="PNPase/RNase_PH_dom_sf"/>
</dbReference>
<keyword evidence="5" id="KW-0271">Exosome</keyword>
<comment type="subcellular location">
    <subcellularLocation>
        <location evidence="1">Cytoplasm</location>
    </subcellularLocation>
    <subcellularLocation>
        <location evidence="2">Nucleus</location>
        <location evidence="2">Nucleolus</location>
    </subcellularLocation>
</comment>
<evidence type="ECO:0000256" key="6">
    <source>
        <dbReference type="ARBA" id="ARBA00042523"/>
    </source>
</evidence>
<dbReference type="SUPFAM" id="SSF54211">
    <property type="entry name" value="Ribosomal protein S5 domain 2-like"/>
    <property type="match status" value="1"/>
</dbReference>
<reference evidence="8" key="1">
    <citation type="journal article" date="2006" name="PLoS Biol.">
        <title>Macronuclear genome sequence of the ciliate Tetrahymena thermophila, a model eukaryote.</title>
        <authorList>
            <person name="Eisen J.A."/>
            <person name="Coyne R.S."/>
            <person name="Wu M."/>
            <person name="Wu D."/>
            <person name="Thiagarajan M."/>
            <person name="Wortman J.R."/>
            <person name="Badger J.H."/>
            <person name="Ren Q."/>
            <person name="Amedeo P."/>
            <person name="Jones K.M."/>
            <person name="Tallon L.J."/>
            <person name="Delcher A.L."/>
            <person name="Salzberg S.L."/>
            <person name="Silva J.C."/>
            <person name="Haas B.J."/>
            <person name="Majoros W.H."/>
            <person name="Farzad M."/>
            <person name="Carlton J.M."/>
            <person name="Smith R.K. Jr."/>
            <person name="Garg J."/>
            <person name="Pearlman R.E."/>
            <person name="Karrer K.M."/>
            <person name="Sun L."/>
            <person name="Manning G."/>
            <person name="Elde N.C."/>
            <person name="Turkewitz A.P."/>
            <person name="Asai D.J."/>
            <person name="Wilkes D.E."/>
            <person name="Wang Y."/>
            <person name="Cai H."/>
            <person name="Collins K."/>
            <person name="Stewart B.A."/>
            <person name="Lee S.R."/>
            <person name="Wilamowska K."/>
            <person name="Weinberg Z."/>
            <person name="Ruzzo W.L."/>
            <person name="Wloga D."/>
            <person name="Gaertig J."/>
            <person name="Frankel J."/>
            <person name="Tsao C.-C."/>
            <person name="Gorovsky M.A."/>
            <person name="Keeling P.J."/>
            <person name="Waller R.F."/>
            <person name="Patron N.J."/>
            <person name="Cherry J.M."/>
            <person name="Stover N.A."/>
            <person name="Krieger C.J."/>
            <person name="del Toro C."/>
            <person name="Ryder H.F."/>
            <person name="Williamson S.C."/>
            <person name="Barbeau R.A."/>
            <person name="Hamilton E.P."/>
            <person name="Orias E."/>
        </authorList>
    </citation>
    <scope>NUCLEOTIDE SEQUENCE [LARGE SCALE GENOMIC DNA]</scope>
    <source>
        <strain evidence="8">SB210</strain>
    </source>
</reference>
<dbReference type="STRING" id="312017.Q22RD5"/>
<evidence type="ECO:0000256" key="3">
    <source>
        <dbReference type="ARBA" id="ARBA00006678"/>
    </source>
</evidence>
<evidence type="ECO:0000256" key="1">
    <source>
        <dbReference type="ARBA" id="ARBA00004496"/>
    </source>
</evidence>
<dbReference type="GO" id="GO:0071035">
    <property type="term" value="P:nuclear polyadenylation-dependent rRNA catabolic process"/>
    <property type="evidence" value="ECO:0007669"/>
    <property type="project" value="TreeGrafter"/>
</dbReference>
<dbReference type="GO" id="GO:0000176">
    <property type="term" value="C:nuclear exosome (RNase complex)"/>
    <property type="evidence" value="ECO:0007669"/>
    <property type="project" value="TreeGrafter"/>
</dbReference>
<dbReference type="KEGG" id="tet:TTHERM_00016530"/>
<dbReference type="RefSeq" id="XP_001008432.2">
    <property type="nucleotide sequence ID" value="XM_001008432.2"/>
</dbReference>
<dbReference type="InParanoid" id="Q22RD5"/>
<dbReference type="HOGENOM" id="CLU_1067440_0_0_1"/>
<evidence type="ECO:0000256" key="4">
    <source>
        <dbReference type="ARBA" id="ARBA00022490"/>
    </source>
</evidence>
<dbReference type="GO" id="GO:0034473">
    <property type="term" value="P:U1 snRNA 3'-end processing"/>
    <property type="evidence" value="ECO:0007669"/>
    <property type="project" value="TreeGrafter"/>
</dbReference>
<dbReference type="Gene3D" id="3.30.230.70">
    <property type="entry name" value="GHMP Kinase, N-terminal domain"/>
    <property type="match status" value="1"/>
</dbReference>
<dbReference type="InterPro" id="IPR036345">
    <property type="entry name" value="ExoRNase_PH_dom2_sf"/>
</dbReference>
<dbReference type="GO" id="GO:0034475">
    <property type="term" value="P:U4 snRNA 3'-end processing"/>
    <property type="evidence" value="ECO:0007669"/>
    <property type="project" value="TreeGrafter"/>
</dbReference>
<dbReference type="InterPro" id="IPR050590">
    <property type="entry name" value="Exosome_comp_Rrp42_subfam"/>
</dbReference>
<dbReference type="GO" id="GO:0016075">
    <property type="term" value="P:rRNA catabolic process"/>
    <property type="evidence" value="ECO:0007669"/>
    <property type="project" value="TreeGrafter"/>
</dbReference>
<dbReference type="GO" id="GO:0005730">
    <property type="term" value="C:nucleolus"/>
    <property type="evidence" value="ECO:0007669"/>
    <property type="project" value="UniProtKB-SubCell"/>
</dbReference>
<organism evidence="7 8">
    <name type="scientific">Tetrahymena thermophila (strain SB210)</name>
    <dbReference type="NCBI Taxonomy" id="312017"/>
    <lineage>
        <taxon>Eukaryota</taxon>
        <taxon>Sar</taxon>
        <taxon>Alveolata</taxon>
        <taxon>Ciliophora</taxon>
        <taxon>Intramacronucleata</taxon>
        <taxon>Oligohymenophorea</taxon>
        <taxon>Hymenostomatida</taxon>
        <taxon>Tetrahymenina</taxon>
        <taxon>Tetrahymenidae</taxon>
        <taxon>Tetrahymena</taxon>
    </lineage>
</organism>
<dbReference type="GO" id="GO:0071028">
    <property type="term" value="P:nuclear mRNA surveillance"/>
    <property type="evidence" value="ECO:0007669"/>
    <property type="project" value="TreeGrafter"/>
</dbReference>
<dbReference type="PANTHER" id="PTHR11097">
    <property type="entry name" value="EXOSOME COMPLEX EXONUCLEASE RIBOSOMAL RNA PROCESSING PROTEIN"/>
    <property type="match status" value="1"/>
</dbReference>
<evidence type="ECO:0000313" key="8">
    <source>
        <dbReference type="Proteomes" id="UP000009168"/>
    </source>
</evidence>
<keyword evidence="4" id="KW-0963">Cytoplasm</keyword>
<dbReference type="EMBL" id="GG662845">
    <property type="protein sequence ID" value="EAR88187.2"/>
    <property type="molecule type" value="Genomic_DNA"/>
</dbReference>
<dbReference type="GO" id="GO:0000467">
    <property type="term" value="P:exonucleolytic trimming to generate mature 3'-end of 5.8S rRNA from tricistronic rRNA transcript (SSU-rRNA, 5.8S rRNA, LSU-rRNA)"/>
    <property type="evidence" value="ECO:0007669"/>
    <property type="project" value="TreeGrafter"/>
</dbReference>
<dbReference type="GO" id="GO:0071038">
    <property type="term" value="P:TRAMP-dependent tRNA surveillance pathway"/>
    <property type="evidence" value="ECO:0007669"/>
    <property type="project" value="TreeGrafter"/>
</dbReference>
<dbReference type="OrthoDB" id="45882at2759"/>
<dbReference type="PANTHER" id="PTHR11097:SF8">
    <property type="entry name" value="EXOSOME COMPLEX COMPONENT RRP42"/>
    <property type="match status" value="1"/>
</dbReference>
<accession>Q22RD5</accession>
<sequence>MNQAIYRELLPQEYIERFTKQSIREDGRQFEQIRSIKYLRKNEVSLLSMGQTLVMASTEIKQYEDKQVNQLVTSQKYLIEAEAKLNSGQHGSSDVFSPIDIMKQESYYSQYIQNIINKNYQAIYAICQISKEIPNLYWEIKLNLRVVNNDGNLLDALLLAAQFELFNCQVNQTVVKTIDGALQLEIIEDKKKHLEFNIEDFLYPVQCSLFQNEVIIVDPSNFEQEYSEANIQVISSLNNKTQSINKLGARDIKFEALEVVSAKASQITQQRRQNLYELLTNHKQEFTL</sequence>
<evidence type="ECO:0000256" key="5">
    <source>
        <dbReference type="ARBA" id="ARBA00022835"/>
    </source>
</evidence>
<name>Q22RD5_TETTS</name>
<keyword evidence="8" id="KW-1185">Reference proteome</keyword>
<dbReference type="SUPFAM" id="SSF55666">
    <property type="entry name" value="Ribonuclease PH domain 2-like"/>
    <property type="match status" value="1"/>
</dbReference>
<gene>
    <name evidence="7" type="ORF">TTHERM_00016530</name>
</gene>
<dbReference type="GO" id="GO:0000177">
    <property type="term" value="C:cytoplasmic exosome (RNase complex)"/>
    <property type="evidence" value="ECO:0007669"/>
    <property type="project" value="TreeGrafter"/>
</dbReference>
<dbReference type="AlphaFoldDB" id="Q22RD5"/>
<dbReference type="Proteomes" id="UP000009168">
    <property type="component" value="Unassembled WGS sequence"/>
</dbReference>
<dbReference type="GO" id="GO:0034476">
    <property type="term" value="P:U5 snRNA 3'-end processing"/>
    <property type="evidence" value="ECO:0007669"/>
    <property type="project" value="TreeGrafter"/>
</dbReference>
<evidence type="ECO:0000313" key="7">
    <source>
        <dbReference type="EMBL" id="EAR88187.2"/>
    </source>
</evidence>
<comment type="similarity">
    <text evidence="3">Belongs to the RNase PH family.</text>
</comment>